<proteinExistence type="predicted"/>
<dbReference type="Proteomes" id="UP000017590">
    <property type="component" value="Chromosome"/>
</dbReference>
<evidence type="ECO:0000313" key="1">
    <source>
        <dbReference type="EMBL" id="AGY78017.1"/>
    </source>
</evidence>
<dbReference type="RefSeq" id="WP_013238364.1">
    <property type="nucleotide sequence ID" value="NC_022592.1"/>
</dbReference>
<protein>
    <submittedName>
        <fullName evidence="1">Uncharacterized protein</fullName>
    </submittedName>
</protein>
<gene>
    <name evidence="1" type="ORF">CAETHG_3816</name>
</gene>
<accession>A0ABN4BK45</accession>
<keyword evidence="2" id="KW-1185">Reference proteome</keyword>
<name>A0ABN4BK45_9CLOT</name>
<evidence type="ECO:0000313" key="2">
    <source>
        <dbReference type="Proteomes" id="UP000017590"/>
    </source>
</evidence>
<reference evidence="2" key="1">
    <citation type="journal article" date="2014" name="Biotechnol. Biofuels">
        <title>Comparison of single-molecule sequencing and hybrid approaches for finishing the genome of Clostridium autoethanogenum and analysis of CRISPR systems in industrial relevant Clostridia.</title>
        <authorList>
            <person name="Brown S.D."/>
            <person name="Nagaraju S."/>
            <person name="Utturkar S."/>
            <person name="De Tissera S."/>
            <person name="Segovia S."/>
            <person name="Mitchell W."/>
            <person name="Land M.L."/>
            <person name="Dassanayake A."/>
            <person name="Kopke M."/>
        </authorList>
    </citation>
    <scope>NUCLEOTIDE SEQUENCE [LARGE SCALE GENOMIC DNA]</scope>
    <source>
        <strain evidence="2">DSM 10061</strain>
    </source>
</reference>
<organism evidence="1 2">
    <name type="scientific">Clostridium autoethanogenum DSM 10061</name>
    <dbReference type="NCBI Taxonomy" id="1341692"/>
    <lineage>
        <taxon>Bacteria</taxon>
        <taxon>Bacillati</taxon>
        <taxon>Bacillota</taxon>
        <taxon>Clostridia</taxon>
        <taxon>Eubacteriales</taxon>
        <taxon>Clostridiaceae</taxon>
        <taxon>Clostridium</taxon>
    </lineage>
</organism>
<dbReference type="EMBL" id="CP006763">
    <property type="protein sequence ID" value="AGY78017.1"/>
    <property type="molecule type" value="Genomic_DNA"/>
</dbReference>
<sequence length="51" mass="5818">MHEFLINQFGKNLGNKIYSMQQKKIQTIIGLAIGKSNNQLKTLEKTTILIN</sequence>